<reference evidence="1" key="1">
    <citation type="journal article" date="2021" name="Proc. Natl. Acad. Sci. U.S.A.">
        <title>A Catalog of Tens of Thousands of Viruses from Human Metagenomes Reveals Hidden Associations with Chronic Diseases.</title>
        <authorList>
            <person name="Tisza M.J."/>
            <person name="Buck C.B."/>
        </authorList>
    </citation>
    <scope>NUCLEOTIDE SEQUENCE</scope>
    <source>
        <strain evidence="1">Ct8MV80</strain>
    </source>
</reference>
<sequence>MTYKDNTHTEAQIKALTSAKVGDFYIASDTGTAWVCVTAINGTASASSWEKAGSSADVSAFVTAVDAGAITNTIPQTFEGHQVNEFVLKTDVVDNLTSTATDVPLSAAQGKVLNDKIATAANNALPKSGGTLTGIVAAQSNTDYTTKQIRNVILSTSEPTSSDGANGDIWIKYTN</sequence>
<evidence type="ECO:0000313" key="1">
    <source>
        <dbReference type="EMBL" id="DAE27324.1"/>
    </source>
</evidence>
<dbReference type="Pfam" id="PF22337">
    <property type="entry name" value="Phage_fiber_rpt"/>
    <property type="match status" value="1"/>
</dbReference>
<organism evidence="1">
    <name type="scientific">virus sp. ct8MV80</name>
    <dbReference type="NCBI Taxonomy" id="2826793"/>
    <lineage>
        <taxon>Viruses</taxon>
    </lineage>
</organism>
<accession>A0A8S5R8M4</accession>
<name>A0A8S5R8M4_9VIRU</name>
<evidence type="ECO:0008006" key="2">
    <source>
        <dbReference type="Google" id="ProtNLM"/>
    </source>
</evidence>
<dbReference type="EMBL" id="BK015835">
    <property type="protein sequence ID" value="DAE27324.1"/>
    <property type="molecule type" value="Genomic_DNA"/>
</dbReference>
<proteinExistence type="predicted"/>
<dbReference type="InterPro" id="IPR054500">
    <property type="entry name" value="Phage_fiber_rpt"/>
</dbReference>
<protein>
    <recommendedName>
        <fullName evidence="2">Tail fiber protein</fullName>
    </recommendedName>
</protein>